<sequence length="70" mass="7645">MSCAPSSAWLRLLRGRRPWVQGLHSASVVAEQTSPGRLATHLPHGYGRYGAGAPGFKIAYILDQKERSIL</sequence>
<protein>
    <submittedName>
        <fullName evidence="1">Uncharacterized protein</fullName>
    </submittedName>
</protein>
<dbReference type="EMBL" id="JRFS01000017">
    <property type="protein sequence ID" value="PWE83455.1"/>
    <property type="molecule type" value="Genomic_DNA"/>
</dbReference>
<dbReference type="AlphaFoldDB" id="A0A2U2EG12"/>
<evidence type="ECO:0000313" key="1">
    <source>
        <dbReference type="EMBL" id="PWE83455.1"/>
    </source>
</evidence>
<proteinExistence type="predicted"/>
<organism evidence="1 2">
    <name type="scientific">Agathobacter rectalis</name>
    <dbReference type="NCBI Taxonomy" id="39491"/>
    <lineage>
        <taxon>Bacteria</taxon>
        <taxon>Bacillati</taxon>
        <taxon>Bacillota</taxon>
        <taxon>Clostridia</taxon>
        <taxon>Lachnospirales</taxon>
        <taxon>Lachnospiraceae</taxon>
        <taxon>Agathobacter</taxon>
    </lineage>
</organism>
<comment type="caution">
    <text evidence="1">The sequence shown here is derived from an EMBL/GenBank/DDBJ whole genome shotgun (WGS) entry which is preliminary data.</text>
</comment>
<name>A0A2U2EG12_9FIRM</name>
<accession>A0A2U2EG12</accession>
<dbReference type="Proteomes" id="UP000245905">
    <property type="component" value="Unassembled WGS sequence"/>
</dbReference>
<evidence type="ECO:0000313" key="2">
    <source>
        <dbReference type="Proteomes" id="UP000245905"/>
    </source>
</evidence>
<gene>
    <name evidence="1" type="ORF">LD38_09830</name>
</gene>
<reference evidence="1 2" key="1">
    <citation type="submission" date="2014-09" db="EMBL/GenBank/DDBJ databases">
        <title>Butyrate-producing bacteria isolated from human gut.</title>
        <authorList>
            <person name="Zhang Q."/>
            <person name="Zhao L."/>
        </authorList>
    </citation>
    <scope>NUCLEOTIDE SEQUENCE [LARGE SCALE GENOMIC DNA]</scope>
    <source>
        <strain evidence="1 2">R22</strain>
    </source>
</reference>